<reference evidence="3" key="1">
    <citation type="journal article" date="2019" name="Int. J. Syst. Evol. Microbiol.">
        <title>The Global Catalogue of Microorganisms (GCM) 10K type strain sequencing project: providing services to taxonomists for standard genome sequencing and annotation.</title>
        <authorList>
            <consortium name="The Broad Institute Genomics Platform"/>
            <consortium name="The Broad Institute Genome Sequencing Center for Infectious Disease"/>
            <person name="Wu L."/>
            <person name="Ma J."/>
        </authorList>
    </citation>
    <scope>NUCLEOTIDE SEQUENCE [LARGE SCALE GENOMIC DNA]</scope>
    <source>
        <strain evidence="3">CGMCC 1.12286</strain>
    </source>
</reference>
<feature type="compositionally biased region" description="Polar residues" evidence="1">
    <location>
        <begin position="9"/>
        <end position="20"/>
    </location>
</feature>
<gene>
    <name evidence="2" type="ORF">ACFSB2_05270</name>
</gene>
<sequence>MKPSKKTSAKSNKAPQRTKGESSFATIFPLKSVESNYFIRKDGHFCAIFSVTPVNMSLLEPGEAHMVVEALQEALNAAPERLQILVSSERLNLDDYLQYLEKYIDEATESHQVDRLESLIAEIKRRSVGNEKVLKFYLVLQSQFEKEAPALSELADLEKQIHDALSRESLYTERLEKYQIMSLFYQKLHPNTSLYEDLPRDAGITHLYPSLIDTKTSPFYTILDETYQKSFTIQSFATKASQAGWLTPVFDMPLDLDVSLTLVATDKEEVLKAYNRSIRNIRFSQQDAKKDAAEQKRLERKQADADYILDLLTNENETLYRVTTIITIRASSIEELRNAEKTIRTRISSKKMSSRPLNRWAFEPVWYSLPLCYKGPLEHRIYYNLPAESIASMQPFNSSTLAAKDGFVFGQNEQSHDLVIFGKFDREVYPHMIVLGETGSGKSFFLAYQALRRLDQGEVVLDLDPERERKFIPGNHIYFGLNHNNTINPFHIRSTVVDTENESDDANTPGDYLRLKIGNLLTFFSWIYPDITPIETAALQKAIIQAYADKDLTFESKTLPSVVENQFPTLSDVIEKLGKIESTKDMIIAFSPFYADGIYARMFDGQTNWSFTTTKEIQRGDEVTISEEVQAYTRLDIRDLYDNKSPALIPLMDLLVHDIWEFVKSHPDITKNIFIDEQHILSDPRNPQSLDFIYQMVKRGRKYLAYMVGATQNVGDYLRTSKDLPEPPGKAIITNSGVKFLMRLNKAEIAQISDFVPLSAREKKLLEGGKRPELSRGKGIVIVGGQHAELQTFMTPAEMKLYRPQQYALLYESEEEVI</sequence>
<evidence type="ECO:0000313" key="3">
    <source>
        <dbReference type="Proteomes" id="UP001597079"/>
    </source>
</evidence>
<accession>A0ABW4JEQ0</accession>
<feature type="region of interest" description="Disordered" evidence="1">
    <location>
        <begin position="1"/>
        <end position="20"/>
    </location>
</feature>
<dbReference type="EMBL" id="JBHUCX010000017">
    <property type="protein sequence ID" value="MFD1674121.1"/>
    <property type="molecule type" value="Genomic_DNA"/>
</dbReference>
<dbReference type="InterPro" id="IPR051162">
    <property type="entry name" value="T4SS_component"/>
</dbReference>
<comment type="caution">
    <text evidence="2">The sequence shown here is derived from an EMBL/GenBank/DDBJ whole genome shotgun (WGS) entry which is preliminary data.</text>
</comment>
<protein>
    <submittedName>
        <fullName evidence="2">VirB4 family type IV secretion system protein</fullName>
    </submittedName>
</protein>
<dbReference type="SUPFAM" id="SSF52540">
    <property type="entry name" value="P-loop containing nucleoside triphosphate hydrolases"/>
    <property type="match status" value="1"/>
</dbReference>
<dbReference type="Gene3D" id="3.40.50.300">
    <property type="entry name" value="P-loop containing nucleotide triphosphate hydrolases"/>
    <property type="match status" value="1"/>
</dbReference>
<dbReference type="InterPro" id="IPR027417">
    <property type="entry name" value="P-loop_NTPase"/>
</dbReference>
<evidence type="ECO:0000313" key="2">
    <source>
        <dbReference type="EMBL" id="MFD1674121.1"/>
    </source>
</evidence>
<dbReference type="Proteomes" id="UP001597079">
    <property type="component" value="Unassembled WGS sequence"/>
</dbReference>
<dbReference type="Pfam" id="PF11130">
    <property type="entry name" value="TraC_F_IV"/>
    <property type="match status" value="1"/>
</dbReference>
<dbReference type="PANTHER" id="PTHR30121:SF6">
    <property type="entry name" value="SLR6007 PROTEIN"/>
    <property type="match status" value="1"/>
</dbReference>
<dbReference type="Gene3D" id="1.10.8.730">
    <property type="match status" value="1"/>
</dbReference>
<dbReference type="RefSeq" id="WP_377941879.1">
    <property type="nucleotide sequence ID" value="NZ_JBHUCX010000017.1"/>
</dbReference>
<dbReference type="InterPro" id="IPR025955">
    <property type="entry name" value="TraC/Conjuga_ATPase"/>
</dbReference>
<evidence type="ECO:0000256" key="1">
    <source>
        <dbReference type="SAM" id="MobiDB-lite"/>
    </source>
</evidence>
<dbReference type="PANTHER" id="PTHR30121">
    <property type="entry name" value="UNCHARACTERIZED PROTEIN YJGR-RELATED"/>
    <property type="match status" value="1"/>
</dbReference>
<organism evidence="2 3">
    <name type="scientific">Alicyclobacillus fodiniaquatilis</name>
    <dbReference type="NCBI Taxonomy" id="1661150"/>
    <lineage>
        <taxon>Bacteria</taxon>
        <taxon>Bacillati</taxon>
        <taxon>Bacillota</taxon>
        <taxon>Bacilli</taxon>
        <taxon>Bacillales</taxon>
        <taxon>Alicyclobacillaceae</taxon>
        <taxon>Alicyclobacillus</taxon>
    </lineage>
</organism>
<proteinExistence type="predicted"/>
<name>A0ABW4JEQ0_9BACL</name>
<keyword evidence="3" id="KW-1185">Reference proteome</keyword>